<sequence length="518" mass="58636">MNENYELTAKAKIIEWRLDWCQFAREALGVSLDAEQEAILRSVQMNPRTSVASGTARGKDFVAAVAAMCFLYLTPKWNEKGELIANTKVALTAPTERQVKNICVPEIARLFNRAKSRGIDLPGKMTAFDIRTEHEEWFLTAFRADPHRHEAWSGFHAVNTMFVVTEASGILDDTFTAIEGNLQGNSRILIVFNPNTPIGYAARSQKGERWSKFRLNSLTAPNVVHRQSIIPGQVDYEWVKDKVVNWCSVIQASDYNETLDDFEFEGNWYRPEDNFRKKVLGKFPKVSEDNLIPEVWIELAQKRWVAYHQAYGQEGYYTDVLRLGVDVAGMGRDSTVFCYRYGNIVQQFTQTNSGGVADHMQVAGRIASILALDNHALSMIDTIGEGAGVYARIVELGYKSRAFSCKYSEAAKNEKGESLTDLTGQYTFANMRAYLFWAIRDWLNPKNGQEAMLPPGFGLTEEATEIKWRFQSNGAIIIEPKEEIKKRLGRSTDAFDALANTFYPVKMSRRVKNLGNLF</sequence>
<dbReference type="EMBL" id="SEWF01000060">
    <property type="protein sequence ID" value="RYU93025.1"/>
    <property type="molecule type" value="Genomic_DNA"/>
</dbReference>
<reference evidence="1 2" key="1">
    <citation type="submission" date="2019-02" db="EMBL/GenBank/DDBJ databases">
        <title>Bacterial novel species Emticicia sp. 17J42-9 isolated from soil.</title>
        <authorList>
            <person name="Jung H.-Y."/>
        </authorList>
    </citation>
    <scope>NUCLEOTIDE SEQUENCE [LARGE SCALE GENOMIC DNA]</scope>
    <source>
        <strain evidence="1 2">17J42-9</strain>
    </source>
</reference>
<name>A0A4Q5LU39_9BACT</name>
<proteinExistence type="predicted"/>
<keyword evidence="2" id="KW-1185">Reference proteome</keyword>
<evidence type="ECO:0000313" key="2">
    <source>
        <dbReference type="Proteomes" id="UP000293162"/>
    </source>
</evidence>
<organism evidence="1 2">
    <name type="scientific">Emticicia agri</name>
    <dbReference type="NCBI Taxonomy" id="2492393"/>
    <lineage>
        <taxon>Bacteria</taxon>
        <taxon>Pseudomonadati</taxon>
        <taxon>Bacteroidota</taxon>
        <taxon>Cytophagia</taxon>
        <taxon>Cytophagales</taxon>
        <taxon>Leadbetterellaceae</taxon>
        <taxon>Emticicia</taxon>
    </lineage>
</organism>
<protein>
    <recommendedName>
        <fullName evidence="3">Terminase</fullName>
    </recommendedName>
</protein>
<evidence type="ECO:0008006" key="3">
    <source>
        <dbReference type="Google" id="ProtNLM"/>
    </source>
</evidence>
<dbReference type="Gene3D" id="3.30.420.240">
    <property type="match status" value="1"/>
</dbReference>
<dbReference type="Proteomes" id="UP000293162">
    <property type="component" value="Unassembled WGS sequence"/>
</dbReference>
<dbReference type="Gene3D" id="3.40.50.300">
    <property type="entry name" value="P-loop containing nucleotide triphosphate hydrolases"/>
    <property type="match status" value="1"/>
</dbReference>
<gene>
    <name evidence="1" type="ORF">EWM59_24160</name>
</gene>
<dbReference type="AlphaFoldDB" id="A0A4Q5LU39"/>
<accession>A0A4Q5LU39</accession>
<dbReference type="OrthoDB" id="9775154at2"/>
<dbReference type="InterPro" id="IPR027417">
    <property type="entry name" value="P-loop_NTPase"/>
</dbReference>
<comment type="caution">
    <text evidence="1">The sequence shown here is derived from an EMBL/GenBank/DDBJ whole genome shotgun (WGS) entry which is preliminary data.</text>
</comment>
<evidence type="ECO:0000313" key="1">
    <source>
        <dbReference type="EMBL" id="RYU93025.1"/>
    </source>
</evidence>